<evidence type="ECO:0000256" key="5">
    <source>
        <dbReference type="SAM" id="MobiDB-lite"/>
    </source>
</evidence>
<protein>
    <recommendedName>
        <fullName evidence="6">RING-type domain-containing protein</fullName>
    </recommendedName>
</protein>
<evidence type="ECO:0000259" key="6">
    <source>
        <dbReference type="PROSITE" id="PS50089"/>
    </source>
</evidence>
<keyword evidence="1" id="KW-0479">Metal-binding</keyword>
<dbReference type="Gene3D" id="3.30.40.10">
    <property type="entry name" value="Zinc/RING finger domain, C3HC4 (zinc finger)"/>
    <property type="match status" value="1"/>
</dbReference>
<proteinExistence type="predicted"/>
<dbReference type="InterPro" id="IPR001841">
    <property type="entry name" value="Znf_RING"/>
</dbReference>
<evidence type="ECO:0000256" key="1">
    <source>
        <dbReference type="ARBA" id="ARBA00022723"/>
    </source>
</evidence>
<reference evidence="8" key="2">
    <citation type="submission" date="2015-01" db="EMBL/GenBank/DDBJ databases">
        <title>Evolutionary Origins and Diversification of the Mycorrhizal Mutualists.</title>
        <authorList>
            <consortium name="DOE Joint Genome Institute"/>
            <consortium name="Mycorrhizal Genomics Consortium"/>
            <person name="Kohler A."/>
            <person name="Kuo A."/>
            <person name="Nagy L.G."/>
            <person name="Floudas D."/>
            <person name="Copeland A."/>
            <person name="Barry K.W."/>
            <person name="Cichocki N."/>
            <person name="Veneault-Fourrey C."/>
            <person name="LaButti K."/>
            <person name="Lindquist E.A."/>
            <person name="Lipzen A."/>
            <person name="Lundell T."/>
            <person name="Morin E."/>
            <person name="Murat C."/>
            <person name="Riley R."/>
            <person name="Ohm R."/>
            <person name="Sun H."/>
            <person name="Tunlid A."/>
            <person name="Henrissat B."/>
            <person name="Grigoriev I.V."/>
            <person name="Hibbett D.S."/>
            <person name="Martin F."/>
        </authorList>
    </citation>
    <scope>NUCLEOTIDE SEQUENCE [LARGE SCALE GENOMIC DNA]</scope>
    <source>
        <strain evidence="8">Ve08.2h10</strain>
    </source>
</reference>
<feature type="compositionally biased region" description="Basic and acidic residues" evidence="5">
    <location>
        <begin position="16"/>
        <end position="27"/>
    </location>
</feature>
<evidence type="ECO:0000313" key="8">
    <source>
        <dbReference type="Proteomes" id="UP000054538"/>
    </source>
</evidence>
<keyword evidence="3" id="KW-0862">Zinc</keyword>
<dbReference type="Pfam" id="PF13639">
    <property type="entry name" value="zf-RING_2"/>
    <property type="match status" value="1"/>
</dbReference>
<sequence>MAPDPTCTRCGGSFVEKLENPADDPRQFQHHGGNDFDDIQDYPLDSFLRALRNDMDRGGEPIGARSRSPTAPQSPDGATGSTGFRFEVHSGPGGGTRTFILGGPNALGRSPNQRQRTVPTMSEYLRRENDHDIRAHQDITGPLMAQYLFALLDREQTGRGDSLAELLGIPPTGQLGDYVFNQEALDRIMTQLMENSTSGRPVPATEEIVNNLLKEVLTEDSPLLEKDCAVCKEQFKLDTEDPDELVIVTLPCKHPFHEGCIMPWLKSSGTCPVCRYALIAQPEQHSSGGSSGGSSTTHPTSPSSGSRPRSPDNSRGGSFLRALFGGGAGGSSSGNYSARSPYSPGRTTDPGTSSHTPSFPGHWTEEIE</sequence>
<dbReference type="EMBL" id="KN825047">
    <property type="protein sequence ID" value="KIK95345.1"/>
    <property type="molecule type" value="Genomic_DNA"/>
</dbReference>
<evidence type="ECO:0000313" key="7">
    <source>
        <dbReference type="EMBL" id="KIK95345.1"/>
    </source>
</evidence>
<dbReference type="GO" id="GO:0008270">
    <property type="term" value="F:zinc ion binding"/>
    <property type="evidence" value="ECO:0007669"/>
    <property type="project" value="UniProtKB-KW"/>
</dbReference>
<dbReference type="InParanoid" id="A0A0D0E8Z0"/>
<dbReference type="PROSITE" id="PS50089">
    <property type="entry name" value="ZF_RING_2"/>
    <property type="match status" value="1"/>
</dbReference>
<gene>
    <name evidence="7" type="ORF">PAXRUDRAFT_827103</name>
</gene>
<feature type="region of interest" description="Disordered" evidence="5">
    <location>
        <begin position="54"/>
        <end position="95"/>
    </location>
</feature>
<feature type="compositionally biased region" description="Low complexity" evidence="5">
    <location>
        <begin position="293"/>
        <end position="323"/>
    </location>
</feature>
<keyword evidence="2 4" id="KW-0863">Zinc-finger</keyword>
<dbReference type="STRING" id="930991.A0A0D0E8Z0"/>
<dbReference type="OrthoDB" id="8062037at2759"/>
<dbReference type="SUPFAM" id="SSF57850">
    <property type="entry name" value="RING/U-box"/>
    <property type="match status" value="1"/>
</dbReference>
<reference evidence="7 8" key="1">
    <citation type="submission" date="2014-04" db="EMBL/GenBank/DDBJ databases">
        <authorList>
            <consortium name="DOE Joint Genome Institute"/>
            <person name="Kuo A."/>
            <person name="Kohler A."/>
            <person name="Jargeat P."/>
            <person name="Nagy L.G."/>
            <person name="Floudas D."/>
            <person name="Copeland A."/>
            <person name="Barry K.W."/>
            <person name="Cichocki N."/>
            <person name="Veneault-Fourrey C."/>
            <person name="LaButti K."/>
            <person name="Lindquist E.A."/>
            <person name="Lipzen A."/>
            <person name="Lundell T."/>
            <person name="Morin E."/>
            <person name="Murat C."/>
            <person name="Sun H."/>
            <person name="Tunlid A."/>
            <person name="Henrissat B."/>
            <person name="Grigoriev I.V."/>
            <person name="Hibbett D.S."/>
            <person name="Martin F."/>
            <person name="Nordberg H.P."/>
            <person name="Cantor M.N."/>
            <person name="Hua S.X."/>
        </authorList>
    </citation>
    <scope>NUCLEOTIDE SEQUENCE [LARGE SCALE GENOMIC DNA]</scope>
    <source>
        <strain evidence="7 8">Ve08.2h10</strain>
    </source>
</reference>
<feature type="region of interest" description="Disordered" evidence="5">
    <location>
        <begin position="283"/>
        <end position="368"/>
    </location>
</feature>
<evidence type="ECO:0000256" key="3">
    <source>
        <dbReference type="ARBA" id="ARBA00022833"/>
    </source>
</evidence>
<feature type="compositionally biased region" description="Polar residues" evidence="5">
    <location>
        <begin position="335"/>
        <end position="357"/>
    </location>
</feature>
<feature type="region of interest" description="Disordered" evidence="5">
    <location>
        <begin position="1"/>
        <end position="40"/>
    </location>
</feature>
<name>A0A0D0E8Z0_9AGAM</name>
<dbReference type="PANTHER" id="PTHR15710">
    <property type="entry name" value="E3 UBIQUITIN-PROTEIN LIGASE PRAJA"/>
    <property type="match status" value="1"/>
</dbReference>
<accession>A0A0D0E8Z0</accession>
<feature type="domain" description="RING-type" evidence="6">
    <location>
        <begin position="228"/>
        <end position="275"/>
    </location>
</feature>
<dbReference type="AlphaFoldDB" id="A0A0D0E8Z0"/>
<dbReference type="SMART" id="SM00184">
    <property type="entry name" value="RING"/>
    <property type="match status" value="1"/>
</dbReference>
<dbReference type="Proteomes" id="UP000054538">
    <property type="component" value="Unassembled WGS sequence"/>
</dbReference>
<evidence type="ECO:0000256" key="2">
    <source>
        <dbReference type="ARBA" id="ARBA00022771"/>
    </source>
</evidence>
<evidence type="ECO:0000256" key="4">
    <source>
        <dbReference type="PROSITE-ProRule" id="PRU00175"/>
    </source>
</evidence>
<organism evidence="7 8">
    <name type="scientific">Paxillus rubicundulus Ve08.2h10</name>
    <dbReference type="NCBI Taxonomy" id="930991"/>
    <lineage>
        <taxon>Eukaryota</taxon>
        <taxon>Fungi</taxon>
        <taxon>Dikarya</taxon>
        <taxon>Basidiomycota</taxon>
        <taxon>Agaricomycotina</taxon>
        <taxon>Agaricomycetes</taxon>
        <taxon>Agaricomycetidae</taxon>
        <taxon>Boletales</taxon>
        <taxon>Paxilineae</taxon>
        <taxon>Paxillaceae</taxon>
        <taxon>Paxillus</taxon>
    </lineage>
</organism>
<dbReference type="HOGENOM" id="CLU_049060_0_0_1"/>
<keyword evidence="8" id="KW-1185">Reference proteome</keyword>
<dbReference type="InterPro" id="IPR013083">
    <property type="entry name" value="Znf_RING/FYVE/PHD"/>
</dbReference>